<dbReference type="SUPFAM" id="SSF52980">
    <property type="entry name" value="Restriction endonuclease-like"/>
    <property type="match status" value="1"/>
</dbReference>
<feature type="region of interest" description="Disordered" evidence="1">
    <location>
        <begin position="531"/>
        <end position="553"/>
    </location>
</feature>
<feature type="compositionally biased region" description="Polar residues" evidence="1">
    <location>
        <begin position="539"/>
        <end position="549"/>
    </location>
</feature>
<dbReference type="Gene3D" id="3.90.320.10">
    <property type="match status" value="1"/>
</dbReference>
<accession>A0A926Y0B4</accession>
<keyword evidence="4" id="KW-1185">Reference proteome</keyword>
<dbReference type="SUPFAM" id="SSF52540">
    <property type="entry name" value="P-loop containing nucleoside triphosphate hydrolases"/>
    <property type="match status" value="1"/>
</dbReference>
<dbReference type="InterPro" id="IPR011604">
    <property type="entry name" value="PDDEXK-like_dom_sf"/>
</dbReference>
<dbReference type="Gene3D" id="3.40.50.300">
    <property type="entry name" value="P-loop containing nucleotide triphosphate hydrolases"/>
    <property type="match status" value="1"/>
</dbReference>
<organism evidence="3 4">
    <name type="scientific">Spirosoma profusum</name>
    <dbReference type="NCBI Taxonomy" id="2771354"/>
    <lineage>
        <taxon>Bacteria</taxon>
        <taxon>Pseudomonadati</taxon>
        <taxon>Bacteroidota</taxon>
        <taxon>Cytophagia</taxon>
        <taxon>Cytophagales</taxon>
        <taxon>Cytophagaceae</taxon>
        <taxon>Spirosoma</taxon>
    </lineage>
</organism>
<proteinExistence type="predicted"/>
<sequence>MTFLQQTAQRIFETHGPSLRDVWVILPTRRAVSVFLDELAALSDRPFLAPHALAVDDFITQAAGVQLIDSVSLLFELYEVFKEIDPAVEFEQFIGWASVLVADFDRIDQYLIDPGELFSYLTAAKALERWQVTSPKPITETPGTARYFKLFENLHTAYNTLHRRLAEQGLAYRGLAYRLLAQNVDTQIRDNWAYERIYFVGFNALSRAEEHIIRVLVDAQKAELIWDADQYYVQDKGQEAGEFMRRYRDYGWFSAKLEGKNKFDQLSNNLLRIEKNIRIVGVPNASMQAKVAGKIYSEWQRQSIIDSHQSSANFQPLATSDYRPSTKKTAIVLADETLLVPVLYALDENVTDLNVTMGLSLRSSLLFTLVDTLFEMQRTVHEFRAKDGRDVRVPKFHHRHVVKLLNHPFLKQYERIKGLMWPGERTNEGVVLPPEPLFQWIAKDIVQQQRVYLSENELWELGQNDPLIRTLFTRWSNEEPMQAIQAFYDLIELLRDVYRTSQDAIEIEYLYLFFTLLKQLESTLIRGHEHRGKGMGHGVNNSEPQSSAPSPLPHAQVTVRSLRQFLYELIRQTSIPFTSEGKSQLQIMGMLETRALDFERVIVLSVNEGILPQAKKLNSLIPFDIATEIKLPTYREQEAVMAYHFYRLLQRANEVVLLYTTATDAYGNSKGEPSRFIRQIEHELVNKAKEHSKWLKEKLKEKGKFAEAELVKDVPITLTKPTVRFGNSGADKIKPLTELSVPKTESIQKRLIDLLTTRGLYPSYLNQFVSCSMRFYFSRIVNIGEEEDIEEKMGAAEFGSWLHKVMERLDLEYRLKELPIDESIIRNLLNEEFAQTMKGRVIESGMNLLLYELAQKLMLDFQRQQNRLEGLTVIGTEQTLEAFLNVPVAGGGSVRVRIAGKVDRIERYGGQIRIVDYKTGKVSLPEKTPADLAPKLLSDGGDVYSKMRQLWLYRYLTLKNISEFGGLPRDKSKRNIFPTAGLPVEAGFYSFRDVNGGFKSNPVRFDDNDDPEQYIRHSEELLQELIRQLLDPELPFRKTDQIELCQYCDFKGICGR</sequence>
<evidence type="ECO:0000259" key="2">
    <source>
        <dbReference type="Pfam" id="PF12705"/>
    </source>
</evidence>
<dbReference type="RefSeq" id="WP_190890661.1">
    <property type="nucleotide sequence ID" value="NZ_JACWZY010000029.1"/>
</dbReference>
<gene>
    <name evidence="3" type="ORF">IC229_26605</name>
</gene>
<dbReference type="EMBL" id="JACWZY010000029">
    <property type="protein sequence ID" value="MBD2704243.1"/>
    <property type="molecule type" value="Genomic_DNA"/>
</dbReference>
<evidence type="ECO:0000256" key="1">
    <source>
        <dbReference type="SAM" id="MobiDB-lite"/>
    </source>
</evidence>
<dbReference type="InterPro" id="IPR038726">
    <property type="entry name" value="PDDEXK_AddAB-type"/>
</dbReference>
<dbReference type="Proteomes" id="UP000598820">
    <property type="component" value="Unassembled WGS sequence"/>
</dbReference>
<dbReference type="Pfam" id="PF12705">
    <property type="entry name" value="PDDEXK_1"/>
    <property type="match status" value="1"/>
</dbReference>
<protein>
    <submittedName>
        <fullName evidence="3">PD-(D/E)XK nuclease family protein</fullName>
    </submittedName>
</protein>
<evidence type="ECO:0000313" key="3">
    <source>
        <dbReference type="EMBL" id="MBD2704243.1"/>
    </source>
</evidence>
<comment type="caution">
    <text evidence="3">The sequence shown here is derived from an EMBL/GenBank/DDBJ whole genome shotgun (WGS) entry which is preliminary data.</text>
</comment>
<reference evidence="3" key="1">
    <citation type="submission" date="2020-09" db="EMBL/GenBank/DDBJ databases">
        <authorList>
            <person name="Kim M.K."/>
        </authorList>
    </citation>
    <scope>NUCLEOTIDE SEQUENCE</scope>
    <source>
        <strain evidence="3">BT702</strain>
    </source>
</reference>
<dbReference type="AlphaFoldDB" id="A0A926Y0B4"/>
<dbReference type="InterPro" id="IPR011335">
    <property type="entry name" value="Restrct_endonuc-II-like"/>
</dbReference>
<feature type="domain" description="PD-(D/E)XK endonuclease-like" evidence="2">
    <location>
        <begin position="762"/>
        <end position="1054"/>
    </location>
</feature>
<evidence type="ECO:0000313" key="4">
    <source>
        <dbReference type="Proteomes" id="UP000598820"/>
    </source>
</evidence>
<dbReference type="InterPro" id="IPR027417">
    <property type="entry name" value="P-loop_NTPase"/>
</dbReference>
<name>A0A926Y0B4_9BACT</name>